<evidence type="ECO:0000256" key="2">
    <source>
        <dbReference type="SAM" id="SignalP"/>
    </source>
</evidence>
<feature type="signal peptide" evidence="2">
    <location>
        <begin position="1"/>
        <end position="21"/>
    </location>
</feature>
<feature type="region of interest" description="Disordered" evidence="1">
    <location>
        <begin position="113"/>
        <end position="133"/>
    </location>
</feature>
<dbReference type="AlphaFoldDB" id="A0A4P7NLT3"/>
<feature type="region of interest" description="Disordered" evidence="1">
    <location>
        <begin position="160"/>
        <end position="179"/>
    </location>
</feature>
<dbReference type="InterPro" id="IPR038921">
    <property type="entry name" value="YOR389W-like"/>
</dbReference>
<feature type="chain" id="PRO_5020772532" evidence="2">
    <location>
        <begin position="22"/>
        <end position="561"/>
    </location>
</feature>
<name>A0A4P7NLT3_PYROR</name>
<dbReference type="EMBL" id="CP034208">
    <property type="protein sequence ID" value="QBZ63143.1"/>
    <property type="molecule type" value="Genomic_DNA"/>
</dbReference>
<keyword evidence="2" id="KW-0732">Signal</keyword>
<proteinExistence type="predicted"/>
<sequence>MHAPSVGSLLGLLHLARPIIGASNKGPALEWSPPTPHILPNKDAARHNAHRIFTTLHSAGRQWGSSTDHNGMSFFRATVPEGSYFFHGSQRPDRPTGFEWLAFEIEHSQFFATPWDPSRGPGRGPGRDPDGVDVEEWHDWRRAHSAHGAKPVLFLSDQDSQHPMSISEDGRRGSNVSRPTRGYLHTYRAARPLNLLYVDGMGAGKSKYGTLDTQDFILRGKTPGEFEGVPGGGVSGESDRAKELCEVADEWARQGGGRIDGIMRMEVGFEIIYCHFEEGGGLDLVSLDATALRNETGWVDPQVHAFEWVRAVGLRYDGFPKTRLNIDWSSIVSAYFYNINLTNPDTQRSEMPRVVNATNEERAAIKSKVQETMAVQRHNGNNIDWQGIVDLLVGRYSDRLAFLSKEDITVEDMRQEVNFLLYSYINFDDSDAKPSLERCRAKHLETALLKRPSWTQEDELLFTAVETVSEDICSTLIDMWEILGHKDASLAKPKQYLQGLKSRLNWSTWKKCGTCASVDEVCFVAMFPFGTVEDHYNPRCKNRTEIAGGWRDGGGERYWKM</sequence>
<gene>
    <name evidence="3" type="ORF">PoMZ_12039</name>
</gene>
<evidence type="ECO:0000256" key="1">
    <source>
        <dbReference type="SAM" id="MobiDB-lite"/>
    </source>
</evidence>
<dbReference type="Proteomes" id="UP000294847">
    <property type="component" value="Chromosome 5"/>
</dbReference>
<evidence type="ECO:0000313" key="3">
    <source>
        <dbReference type="EMBL" id="QBZ63143.1"/>
    </source>
</evidence>
<dbReference type="PANTHER" id="PTHR35204">
    <property type="entry name" value="YALI0A21131P"/>
    <property type="match status" value="1"/>
</dbReference>
<organism evidence="3 4">
    <name type="scientific">Pyricularia oryzae</name>
    <name type="common">Rice blast fungus</name>
    <name type="synonym">Magnaporthe oryzae</name>
    <dbReference type="NCBI Taxonomy" id="318829"/>
    <lineage>
        <taxon>Eukaryota</taxon>
        <taxon>Fungi</taxon>
        <taxon>Dikarya</taxon>
        <taxon>Ascomycota</taxon>
        <taxon>Pezizomycotina</taxon>
        <taxon>Sordariomycetes</taxon>
        <taxon>Sordariomycetidae</taxon>
        <taxon>Magnaporthales</taxon>
        <taxon>Pyriculariaceae</taxon>
        <taxon>Pyricularia</taxon>
    </lineage>
</organism>
<reference evidence="3 4" key="1">
    <citation type="journal article" date="2019" name="Mol. Biol. Evol.">
        <title>Blast fungal genomes show frequent chromosomal changes, gene gains and losses, and effector gene turnover.</title>
        <authorList>
            <person name="Gomez Luciano L.B."/>
            <person name="Jason Tsai I."/>
            <person name="Chuma I."/>
            <person name="Tosa Y."/>
            <person name="Chen Y.H."/>
            <person name="Li J.Y."/>
            <person name="Li M.Y."/>
            <person name="Jade Lu M.Y."/>
            <person name="Nakayashiki H."/>
            <person name="Li W.H."/>
        </authorList>
    </citation>
    <scope>NUCLEOTIDE SEQUENCE [LARGE SCALE GENOMIC DNA]</scope>
    <source>
        <strain evidence="3">MZ5-1-6</strain>
    </source>
</reference>
<evidence type="ECO:0000313" key="4">
    <source>
        <dbReference type="Proteomes" id="UP000294847"/>
    </source>
</evidence>
<protein>
    <submittedName>
        <fullName evidence="3">Uncharacterized protein</fullName>
    </submittedName>
</protein>
<dbReference type="PANTHER" id="PTHR35204:SF1">
    <property type="entry name" value="ENTEROTOXIN"/>
    <property type="match status" value="1"/>
</dbReference>
<accession>A0A4P7NLT3</accession>